<name>A0A818PU68_9BILA</name>
<evidence type="ECO:0000256" key="4">
    <source>
        <dbReference type="ARBA" id="ARBA00023040"/>
    </source>
</evidence>
<reference evidence="11" key="1">
    <citation type="submission" date="2021-02" db="EMBL/GenBank/DDBJ databases">
        <authorList>
            <person name="Nowell W R."/>
        </authorList>
    </citation>
    <scope>NUCLEOTIDE SEQUENCE</scope>
</reference>
<evidence type="ECO:0000313" key="12">
    <source>
        <dbReference type="Proteomes" id="UP000663844"/>
    </source>
</evidence>
<keyword evidence="2 8" id="KW-0812">Transmembrane</keyword>
<accession>A0A818PU68</accession>
<feature type="domain" description="G-protein coupled receptors family 1 profile" evidence="9">
    <location>
        <begin position="36"/>
        <end position="290"/>
    </location>
</feature>
<dbReference type="SUPFAM" id="SSF81321">
    <property type="entry name" value="Family A G protein-coupled receptor-like"/>
    <property type="match status" value="1"/>
</dbReference>
<comment type="caution">
    <text evidence="11">The sequence shown here is derived from an EMBL/GenBank/DDBJ whole genome shotgun (WGS) entry which is preliminary data.</text>
</comment>
<organism evidence="11 12">
    <name type="scientific">Adineta steineri</name>
    <dbReference type="NCBI Taxonomy" id="433720"/>
    <lineage>
        <taxon>Eukaryota</taxon>
        <taxon>Metazoa</taxon>
        <taxon>Spiralia</taxon>
        <taxon>Gnathifera</taxon>
        <taxon>Rotifera</taxon>
        <taxon>Eurotatoria</taxon>
        <taxon>Bdelloidea</taxon>
        <taxon>Adinetida</taxon>
        <taxon>Adinetidae</taxon>
        <taxon>Adineta</taxon>
    </lineage>
</organism>
<dbReference type="EMBL" id="CAJOAZ010000357">
    <property type="protein sequence ID" value="CAF3626232.1"/>
    <property type="molecule type" value="Genomic_DNA"/>
</dbReference>
<gene>
    <name evidence="10" type="ORF">JYZ213_LOCUS404</name>
    <name evidence="11" type="ORF">OXD698_LOCUS7698</name>
</gene>
<dbReference type="Gene3D" id="1.20.1070.10">
    <property type="entry name" value="Rhodopsin 7-helix transmembrane proteins"/>
    <property type="match status" value="1"/>
</dbReference>
<dbReference type="GO" id="GO:0016020">
    <property type="term" value="C:membrane"/>
    <property type="evidence" value="ECO:0007669"/>
    <property type="project" value="UniProtKB-SubCell"/>
</dbReference>
<feature type="transmembrane region" description="Helical" evidence="8">
    <location>
        <begin position="56"/>
        <end position="75"/>
    </location>
</feature>
<dbReference type="EMBL" id="CAJNOG010000002">
    <property type="protein sequence ID" value="CAF0722371.1"/>
    <property type="molecule type" value="Genomic_DNA"/>
</dbReference>
<dbReference type="Pfam" id="PF00001">
    <property type="entry name" value="7tm_1"/>
    <property type="match status" value="1"/>
</dbReference>
<keyword evidence="4" id="KW-0297">G-protein coupled receptor</keyword>
<feature type="transmembrane region" description="Helical" evidence="8">
    <location>
        <begin position="136"/>
        <end position="161"/>
    </location>
</feature>
<feature type="transmembrane region" description="Helical" evidence="8">
    <location>
        <begin position="236"/>
        <end position="257"/>
    </location>
</feature>
<dbReference type="InterPro" id="IPR017452">
    <property type="entry name" value="GPCR_Rhodpsn_7TM"/>
</dbReference>
<dbReference type="PANTHER" id="PTHR24243">
    <property type="entry name" value="G-PROTEIN COUPLED RECEPTOR"/>
    <property type="match status" value="1"/>
</dbReference>
<evidence type="ECO:0000256" key="7">
    <source>
        <dbReference type="ARBA" id="ARBA00023224"/>
    </source>
</evidence>
<evidence type="ECO:0000256" key="3">
    <source>
        <dbReference type="ARBA" id="ARBA00022989"/>
    </source>
</evidence>
<keyword evidence="5 8" id="KW-0472">Membrane</keyword>
<evidence type="ECO:0000256" key="6">
    <source>
        <dbReference type="ARBA" id="ARBA00023170"/>
    </source>
</evidence>
<comment type="subcellular location">
    <subcellularLocation>
        <location evidence="1">Membrane</location>
        <topology evidence="1">Multi-pass membrane protein</topology>
    </subcellularLocation>
</comment>
<dbReference type="InterPro" id="IPR000276">
    <property type="entry name" value="GPCR_Rhodpsn"/>
</dbReference>
<protein>
    <recommendedName>
        <fullName evidence="9">G-protein coupled receptors family 1 profile domain-containing protein</fullName>
    </recommendedName>
</protein>
<sequence length="336" mass="38763">MNNTISSLPATYNFVQAAKQPIMYTYLITTIFIVIMNTLNVWVLSRPVLRSSSCTYYLLASVMPVPIFIIVTPINQILVNNRGFYISGTTVTCKLVMFFISTSSLWYASMLVCATIDRFLTSSTLVHLRHFTQVRVARIIIPINWILILIYLSPFTIIYYYDPMSSNANKCVQYSTTLISIYLISRVIVYYVMVPLLLAIFGTLTIYNIRNQRHRIAPVNQFNGQRRTESQLARMLIIQVASYLLLFTPSGIIYILVTFFPSLNTSYYATIRSLAGAWQQGGYFISFFFYIFSGKIYREELKKIFRWDRIRGKILNIHNHPHSMTVGANILPSVRE</sequence>
<keyword evidence="6" id="KW-0675">Receptor</keyword>
<dbReference type="AlphaFoldDB" id="A0A818PU68"/>
<dbReference type="GO" id="GO:0004930">
    <property type="term" value="F:G protein-coupled receptor activity"/>
    <property type="evidence" value="ECO:0007669"/>
    <property type="project" value="UniProtKB-KW"/>
</dbReference>
<proteinExistence type="predicted"/>
<dbReference type="Proteomes" id="UP000663844">
    <property type="component" value="Unassembled WGS sequence"/>
</dbReference>
<evidence type="ECO:0000259" key="9">
    <source>
        <dbReference type="PROSITE" id="PS50262"/>
    </source>
</evidence>
<evidence type="ECO:0000256" key="5">
    <source>
        <dbReference type="ARBA" id="ARBA00023136"/>
    </source>
</evidence>
<evidence type="ECO:0000256" key="8">
    <source>
        <dbReference type="SAM" id="Phobius"/>
    </source>
</evidence>
<keyword evidence="7" id="KW-0807">Transducer</keyword>
<keyword evidence="3 8" id="KW-1133">Transmembrane helix</keyword>
<evidence type="ECO:0000313" key="10">
    <source>
        <dbReference type="EMBL" id="CAF0722371.1"/>
    </source>
</evidence>
<dbReference type="PANTHER" id="PTHR24243:SF208">
    <property type="entry name" value="PYROKININ-1 RECEPTOR"/>
    <property type="match status" value="1"/>
</dbReference>
<feature type="transmembrane region" description="Helical" evidence="8">
    <location>
        <begin position="277"/>
        <end position="297"/>
    </location>
</feature>
<evidence type="ECO:0000313" key="11">
    <source>
        <dbReference type="EMBL" id="CAF3626232.1"/>
    </source>
</evidence>
<feature type="transmembrane region" description="Helical" evidence="8">
    <location>
        <begin position="23"/>
        <end position="44"/>
    </location>
</feature>
<evidence type="ECO:0000256" key="1">
    <source>
        <dbReference type="ARBA" id="ARBA00004141"/>
    </source>
</evidence>
<dbReference type="PROSITE" id="PS50262">
    <property type="entry name" value="G_PROTEIN_RECEP_F1_2"/>
    <property type="match status" value="1"/>
</dbReference>
<evidence type="ECO:0000256" key="2">
    <source>
        <dbReference type="ARBA" id="ARBA00022692"/>
    </source>
</evidence>
<dbReference type="Proteomes" id="UP000663845">
    <property type="component" value="Unassembled WGS sequence"/>
</dbReference>
<feature type="transmembrane region" description="Helical" evidence="8">
    <location>
        <begin position="95"/>
        <end position="116"/>
    </location>
</feature>
<feature type="transmembrane region" description="Helical" evidence="8">
    <location>
        <begin position="181"/>
        <end position="207"/>
    </location>
</feature>